<feature type="region of interest" description="Disordered" evidence="2">
    <location>
        <begin position="361"/>
        <end position="393"/>
    </location>
</feature>
<feature type="compositionally biased region" description="Polar residues" evidence="2">
    <location>
        <begin position="361"/>
        <end position="375"/>
    </location>
</feature>
<dbReference type="Proteomes" id="UP001162131">
    <property type="component" value="Unassembled WGS sequence"/>
</dbReference>
<sequence>MNQYYGKQLKLLKIDESLHSRLIAITTAAKLTVLERLGSMGLVFPKSSSRLSPIIKKQSNKLEAIEEKHREHSLKEFRHQKETLKHKLEYVEDSISLFKESPKIVKVPSTADKKEEEKLKQEKAAEFAKKLQEEQINRMKRLKEREQKIIKKWESEENKKQLELMVLEQKILEEKEKRLRDLQLRGELRREQLKRAKSEMRGVRNSDVLYKKIEKKFEENVIIPELERRKEELAKKRELFSPKRNEEKDGIHKESSEQLNTIKEKVLESSLKTYRLHRIPEVIIQDKEELKKFEKEAEEKRILIEKRKKYGEMIKEYHAPEIDPFKKKEMELIRLRLNFPSQKRGFLKSVVHRSHSVKNFQKQAMSDSGSPSKFQPSHRLREINSSDQKQRAIPKDYLKEQRAIREQFQNSHKQAQSFSIDSSEPETYHSVYQKVKMLESKALETEKILQNSKFSNRISVRELNAEKELNEIILQSIKSKLSLLM</sequence>
<comment type="caution">
    <text evidence="3">The sequence shown here is derived from an EMBL/GenBank/DDBJ whole genome shotgun (WGS) entry which is preliminary data.</text>
</comment>
<name>A0AAU9K5K5_9CILI</name>
<keyword evidence="1" id="KW-0175">Coiled coil</keyword>
<reference evidence="3" key="1">
    <citation type="submission" date="2021-09" db="EMBL/GenBank/DDBJ databases">
        <authorList>
            <consortium name="AG Swart"/>
            <person name="Singh M."/>
            <person name="Singh A."/>
            <person name="Seah K."/>
            <person name="Emmerich C."/>
        </authorList>
    </citation>
    <scope>NUCLEOTIDE SEQUENCE</scope>
    <source>
        <strain evidence="3">ATCC30299</strain>
    </source>
</reference>
<feature type="coiled-coil region" evidence="1">
    <location>
        <begin position="111"/>
        <end position="185"/>
    </location>
</feature>
<evidence type="ECO:0000313" key="3">
    <source>
        <dbReference type="EMBL" id="CAG9329258.1"/>
    </source>
</evidence>
<dbReference type="AlphaFoldDB" id="A0AAU9K5K5"/>
<gene>
    <name evidence="3" type="ORF">BSTOLATCC_MIC48084</name>
</gene>
<evidence type="ECO:0000256" key="2">
    <source>
        <dbReference type="SAM" id="MobiDB-lite"/>
    </source>
</evidence>
<evidence type="ECO:0000313" key="4">
    <source>
        <dbReference type="Proteomes" id="UP001162131"/>
    </source>
</evidence>
<proteinExistence type="predicted"/>
<dbReference type="EMBL" id="CAJZBQ010000047">
    <property type="protein sequence ID" value="CAG9329258.1"/>
    <property type="molecule type" value="Genomic_DNA"/>
</dbReference>
<accession>A0AAU9K5K5</accession>
<feature type="compositionally biased region" description="Basic and acidic residues" evidence="2">
    <location>
        <begin position="379"/>
        <end position="393"/>
    </location>
</feature>
<evidence type="ECO:0000256" key="1">
    <source>
        <dbReference type="SAM" id="Coils"/>
    </source>
</evidence>
<protein>
    <submittedName>
        <fullName evidence="3">Uncharacterized protein</fullName>
    </submittedName>
</protein>
<keyword evidence="4" id="KW-1185">Reference proteome</keyword>
<organism evidence="3 4">
    <name type="scientific">Blepharisma stoltei</name>
    <dbReference type="NCBI Taxonomy" id="1481888"/>
    <lineage>
        <taxon>Eukaryota</taxon>
        <taxon>Sar</taxon>
        <taxon>Alveolata</taxon>
        <taxon>Ciliophora</taxon>
        <taxon>Postciliodesmatophora</taxon>
        <taxon>Heterotrichea</taxon>
        <taxon>Heterotrichida</taxon>
        <taxon>Blepharismidae</taxon>
        <taxon>Blepharisma</taxon>
    </lineage>
</organism>